<dbReference type="PRINTS" id="PR00237">
    <property type="entry name" value="GPCRRHODOPSN"/>
</dbReference>
<feature type="transmembrane region" description="Helical" evidence="5">
    <location>
        <begin position="288"/>
        <end position="313"/>
    </location>
</feature>
<dbReference type="PANTHER" id="PTHR46641">
    <property type="entry name" value="FMRFAMIDE RECEPTOR-RELATED"/>
    <property type="match status" value="1"/>
</dbReference>
<feature type="transmembrane region" description="Helical" evidence="5">
    <location>
        <begin position="207"/>
        <end position="230"/>
    </location>
</feature>
<comment type="subcellular location">
    <subcellularLocation>
        <location evidence="1">Membrane</location>
    </subcellularLocation>
</comment>
<evidence type="ECO:0000256" key="4">
    <source>
        <dbReference type="ARBA" id="ARBA00023136"/>
    </source>
</evidence>
<keyword evidence="4 5" id="KW-0472">Membrane</keyword>
<keyword evidence="2 5" id="KW-0812">Transmembrane</keyword>
<feature type="transmembrane region" description="Helical" evidence="5">
    <location>
        <begin position="111"/>
        <end position="132"/>
    </location>
</feature>
<dbReference type="EMBL" id="JAIWYP010000009">
    <property type="protein sequence ID" value="KAH3779211.1"/>
    <property type="molecule type" value="Genomic_DNA"/>
</dbReference>
<dbReference type="GO" id="GO:0016020">
    <property type="term" value="C:membrane"/>
    <property type="evidence" value="ECO:0007669"/>
    <property type="project" value="UniProtKB-SubCell"/>
</dbReference>
<dbReference type="Proteomes" id="UP000828390">
    <property type="component" value="Unassembled WGS sequence"/>
</dbReference>
<accession>A0A9D4IKP5</accession>
<reference evidence="7" key="1">
    <citation type="journal article" date="2019" name="bioRxiv">
        <title>The Genome of the Zebra Mussel, Dreissena polymorpha: A Resource for Invasive Species Research.</title>
        <authorList>
            <person name="McCartney M.A."/>
            <person name="Auch B."/>
            <person name="Kono T."/>
            <person name="Mallez S."/>
            <person name="Zhang Y."/>
            <person name="Obille A."/>
            <person name="Becker A."/>
            <person name="Abrahante J.E."/>
            <person name="Garbe J."/>
            <person name="Badalamenti J.P."/>
            <person name="Herman A."/>
            <person name="Mangelson H."/>
            <person name="Liachko I."/>
            <person name="Sullivan S."/>
            <person name="Sone E.D."/>
            <person name="Koren S."/>
            <person name="Silverstein K.A.T."/>
            <person name="Beckman K.B."/>
            <person name="Gohl D.M."/>
        </authorList>
    </citation>
    <scope>NUCLEOTIDE SEQUENCE</scope>
    <source>
        <strain evidence="7">Duluth1</strain>
        <tissue evidence="7">Whole animal</tissue>
    </source>
</reference>
<dbReference type="InterPro" id="IPR052954">
    <property type="entry name" value="GPCR-Ligand_Int"/>
</dbReference>
<dbReference type="Pfam" id="PF00001">
    <property type="entry name" value="7tm_1"/>
    <property type="match status" value="1"/>
</dbReference>
<feature type="domain" description="G-protein coupled receptors family 1 profile" evidence="6">
    <location>
        <begin position="46"/>
        <end position="310"/>
    </location>
</feature>
<evidence type="ECO:0000256" key="2">
    <source>
        <dbReference type="ARBA" id="ARBA00022692"/>
    </source>
</evidence>
<gene>
    <name evidence="7" type="ORF">DPMN_180693</name>
</gene>
<dbReference type="Gene3D" id="1.20.1070.10">
    <property type="entry name" value="Rhodopsin 7-helix transmembrane proteins"/>
    <property type="match status" value="1"/>
</dbReference>
<dbReference type="CDD" id="cd14978">
    <property type="entry name" value="7tmA_FMRFamide_R-like"/>
    <property type="match status" value="1"/>
</dbReference>
<feature type="transmembrane region" description="Helical" evidence="5">
    <location>
        <begin position="29"/>
        <end position="54"/>
    </location>
</feature>
<reference evidence="7" key="2">
    <citation type="submission" date="2020-11" db="EMBL/GenBank/DDBJ databases">
        <authorList>
            <person name="McCartney M.A."/>
            <person name="Auch B."/>
            <person name="Kono T."/>
            <person name="Mallez S."/>
            <person name="Becker A."/>
            <person name="Gohl D.M."/>
            <person name="Silverstein K.A.T."/>
            <person name="Koren S."/>
            <person name="Bechman K.B."/>
            <person name="Herman A."/>
            <person name="Abrahante J.E."/>
            <person name="Garbe J."/>
        </authorList>
    </citation>
    <scope>NUCLEOTIDE SEQUENCE</scope>
    <source>
        <strain evidence="7">Duluth1</strain>
        <tissue evidence="7">Whole animal</tissue>
    </source>
</reference>
<dbReference type="InterPro" id="IPR000276">
    <property type="entry name" value="GPCR_Rhodpsn"/>
</dbReference>
<dbReference type="PROSITE" id="PS50262">
    <property type="entry name" value="G_PROTEIN_RECEP_F1_2"/>
    <property type="match status" value="1"/>
</dbReference>
<dbReference type="InterPro" id="IPR017452">
    <property type="entry name" value="GPCR_Rhodpsn_7TM"/>
</dbReference>
<organism evidence="7 8">
    <name type="scientific">Dreissena polymorpha</name>
    <name type="common">Zebra mussel</name>
    <name type="synonym">Mytilus polymorpha</name>
    <dbReference type="NCBI Taxonomy" id="45954"/>
    <lineage>
        <taxon>Eukaryota</taxon>
        <taxon>Metazoa</taxon>
        <taxon>Spiralia</taxon>
        <taxon>Lophotrochozoa</taxon>
        <taxon>Mollusca</taxon>
        <taxon>Bivalvia</taxon>
        <taxon>Autobranchia</taxon>
        <taxon>Heteroconchia</taxon>
        <taxon>Euheterodonta</taxon>
        <taxon>Imparidentia</taxon>
        <taxon>Neoheterodontei</taxon>
        <taxon>Myida</taxon>
        <taxon>Dreissenoidea</taxon>
        <taxon>Dreissenidae</taxon>
        <taxon>Dreissena</taxon>
    </lineage>
</organism>
<dbReference type="SUPFAM" id="SSF81321">
    <property type="entry name" value="Family A G protein-coupled receptor-like"/>
    <property type="match status" value="1"/>
</dbReference>
<keyword evidence="8" id="KW-1185">Reference proteome</keyword>
<sequence>MPVSELNLKVNISVGNEYLQDNGHTQLMFIFWGVIIPIIGVIGFIGNILTLIVLFNREMTSTTVYFLRTLVVTDTGIIVGCILGLSSISITQLNPKMRYFADFIYPHMYTPVNYMVMTLQFINVWTTVAVSIERYVAICHPFRVVHVCNKRNALILIGSISVISIAYNIPRCFAISVTPCSENSSDCFTIVTTRLGKTEGYEQFYTVYSYMVIIYIVPLVFLGILNTLLIRELTRMRMRRRRSLPTPTPNENSETNMSTLLVVIVMVFILCQTPGLVSQFWFIGQDVMIKWICVSNTLFVFNSSVNFLIYTGVGRKFRKVLFKTFKFIIKRPVNRIKSSYTQNIGTELVRLTNKPVYESEDV</sequence>
<dbReference type="AlphaFoldDB" id="A0A9D4IKP5"/>
<evidence type="ECO:0000256" key="3">
    <source>
        <dbReference type="ARBA" id="ARBA00022989"/>
    </source>
</evidence>
<evidence type="ECO:0000313" key="7">
    <source>
        <dbReference type="EMBL" id="KAH3779211.1"/>
    </source>
</evidence>
<dbReference type="GO" id="GO:0004930">
    <property type="term" value="F:G protein-coupled receptor activity"/>
    <property type="evidence" value="ECO:0007669"/>
    <property type="project" value="InterPro"/>
</dbReference>
<dbReference type="PANTHER" id="PTHR46641:SF2">
    <property type="entry name" value="FMRFAMIDE RECEPTOR"/>
    <property type="match status" value="1"/>
</dbReference>
<protein>
    <recommendedName>
        <fullName evidence="6">G-protein coupled receptors family 1 profile domain-containing protein</fullName>
    </recommendedName>
</protein>
<name>A0A9D4IKP5_DREPO</name>
<evidence type="ECO:0000256" key="5">
    <source>
        <dbReference type="SAM" id="Phobius"/>
    </source>
</evidence>
<evidence type="ECO:0000313" key="8">
    <source>
        <dbReference type="Proteomes" id="UP000828390"/>
    </source>
</evidence>
<feature type="transmembrane region" description="Helical" evidence="5">
    <location>
        <begin position="66"/>
        <end position="91"/>
    </location>
</feature>
<feature type="transmembrane region" description="Helical" evidence="5">
    <location>
        <begin position="260"/>
        <end position="282"/>
    </location>
</feature>
<feature type="transmembrane region" description="Helical" evidence="5">
    <location>
        <begin position="153"/>
        <end position="169"/>
    </location>
</feature>
<proteinExistence type="predicted"/>
<evidence type="ECO:0000256" key="1">
    <source>
        <dbReference type="ARBA" id="ARBA00004370"/>
    </source>
</evidence>
<evidence type="ECO:0000259" key="6">
    <source>
        <dbReference type="PROSITE" id="PS50262"/>
    </source>
</evidence>
<keyword evidence="3 5" id="KW-1133">Transmembrane helix</keyword>
<comment type="caution">
    <text evidence="7">The sequence shown here is derived from an EMBL/GenBank/DDBJ whole genome shotgun (WGS) entry which is preliminary data.</text>
</comment>